<proteinExistence type="predicted"/>
<keyword evidence="1" id="KW-0472">Membrane</keyword>
<gene>
    <name evidence="2" type="ORF">UFOPK3522_00355</name>
</gene>
<keyword evidence="1" id="KW-1133">Transmembrane helix</keyword>
<protein>
    <submittedName>
        <fullName evidence="2">Unannotated protein</fullName>
    </submittedName>
</protein>
<feature type="transmembrane region" description="Helical" evidence="1">
    <location>
        <begin position="265"/>
        <end position="283"/>
    </location>
</feature>
<feature type="transmembrane region" description="Helical" evidence="1">
    <location>
        <begin position="93"/>
        <end position="110"/>
    </location>
</feature>
<feature type="transmembrane region" description="Helical" evidence="1">
    <location>
        <begin position="170"/>
        <end position="194"/>
    </location>
</feature>
<evidence type="ECO:0000313" key="2">
    <source>
        <dbReference type="EMBL" id="CAB4338191.1"/>
    </source>
</evidence>
<dbReference type="AlphaFoldDB" id="A0A6J5Z6F9"/>
<sequence>MSTAPSPPSLQARIASLPWPAILLVALAAIVAAGTIVFPTYTAYDATYSLLWGREILGGHLPNFDTYKAPTEHPLGLVFAVFFALFGRSGDRLMLLATMGTFVVMVAALYQIGRNAFTKLVGITAAVILCTRFDYPFLAARAYIDIPYLALVLWAAALECARPRRGASVLWLLALAGLLRPEAWIISGIYWLWLFPSLSWKKRVQFALLVGAPALLWFGVDYVVTGDPLFSETNTTAITAENGRQGTAAEVPGQTLLFLGQLLKVPVLAGGLIGLGLATWLVPQRVRVPLALFLIGLLTFLLLAIGGFSVISRYLLLPAVMLMLFAAFLVSGFTVTVPGRARTGWAIASGVAVVALIVWTIIRVNVSVLVSELRFRGDSSQALASLLDRPDVRAAARCGPVLTSNHRLVPSVRWIMDLPSDQVIARSDLAAAEKVKTGIVVLSAGRAVLLRGGLDPETPTSEDTLRNLPPAGYRPVAANELYSVYARCR</sequence>
<name>A0A6J5Z6F9_9ZZZZ</name>
<feature type="transmembrane region" description="Helical" evidence="1">
    <location>
        <begin position="290"/>
        <end position="311"/>
    </location>
</feature>
<reference evidence="2" key="1">
    <citation type="submission" date="2020-05" db="EMBL/GenBank/DDBJ databases">
        <authorList>
            <person name="Chiriac C."/>
            <person name="Salcher M."/>
            <person name="Ghai R."/>
            <person name="Kavagutti S V."/>
        </authorList>
    </citation>
    <scope>NUCLEOTIDE SEQUENCE</scope>
</reference>
<keyword evidence="1" id="KW-0812">Transmembrane</keyword>
<feature type="transmembrane region" description="Helical" evidence="1">
    <location>
        <begin position="142"/>
        <end position="158"/>
    </location>
</feature>
<organism evidence="2">
    <name type="scientific">freshwater metagenome</name>
    <dbReference type="NCBI Taxonomy" id="449393"/>
    <lineage>
        <taxon>unclassified sequences</taxon>
        <taxon>metagenomes</taxon>
        <taxon>ecological metagenomes</taxon>
    </lineage>
</organism>
<feature type="transmembrane region" description="Helical" evidence="1">
    <location>
        <begin position="317"/>
        <end position="337"/>
    </location>
</feature>
<evidence type="ECO:0000256" key="1">
    <source>
        <dbReference type="SAM" id="Phobius"/>
    </source>
</evidence>
<dbReference type="EMBL" id="CAESAO010000017">
    <property type="protein sequence ID" value="CAB4338191.1"/>
    <property type="molecule type" value="Genomic_DNA"/>
</dbReference>
<feature type="transmembrane region" description="Helical" evidence="1">
    <location>
        <begin position="344"/>
        <end position="362"/>
    </location>
</feature>
<accession>A0A6J5Z6F9</accession>
<feature type="transmembrane region" description="Helical" evidence="1">
    <location>
        <begin position="206"/>
        <end position="224"/>
    </location>
</feature>
<feature type="transmembrane region" description="Helical" evidence="1">
    <location>
        <begin position="21"/>
        <end position="44"/>
    </location>
</feature>